<dbReference type="Proteomes" id="UP001201873">
    <property type="component" value="Unassembled WGS sequence"/>
</dbReference>
<evidence type="ECO:0000259" key="2">
    <source>
        <dbReference type="Pfam" id="PF19054"/>
    </source>
</evidence>
<sequence length="119" mass="12952">MTIQPARHGPRTAGKHAGHRPNRGSEAPQEAAAQPNVTIQVLPFAVGGHAALGTSFTHLGFPDPDDPEVVYVEVLTGSLYVEKPEEVRQYRDKLDHLRALALTPHDSTEMITSVAREQP</sequence>
<organism evidence="3 4">
    <name type="scientific">Frankia umida</name>
    <dbReference type="NCBI Taxonomy" id="573489"/>
    <lineage>
        <taxon>Bacteria</taxon>
        <taxon>Bacillati</taxon>
        <taxon>Actinomycetota</taxon>
        <taxon>Actinomycetes</taxon>
        <taxon>Frankiales</taxon>
        <taxon>Frankiaceae</taxon>
        <taxon>Frankia</taxon>
    </lineage>
</organism>
<gene>
    <name evidence="3" type="ORF">MXD59_14475</name>
</gene>
<accession>A0ABT0JZI2</accession>
<evidence type="ECO:0000313" key="3">
    <source>
        <dbReference type="EMBL" id="MCK9876964.1"/>
    </source>
</evidence>
<feature type="region of interest" description="Disordered" evidence="1">
    <location>
        <begin position="1"/>
        <end position="35"/>
    </location>
</feature>
<comment type="caution">
    <text evidence="3">The sequence shown here is derived from an EMBL/GenBank/DDBJ whole genome shotgun (WGS) entry which is preliminary data.</text>
</comment>
<feature type="compositionally biased region" description="Basic residues" evidence="1">
    <location>
        <begin position="8"/>
        <end position="22"/>
    </location>
</feature>
<protein>
    <submittedName>
        <fullName evidence="3">DUF5753 domain-containing protein</fullName>
    </submittedName>
</protein>
<dbReference type="EMBL" id="JALKFT010000013">
    <property type="protein sequence ID" value="MCK9876964.1"/>
    <property type="molecule type" value="Genomic_DNA"/>
</dbReference>
<dbReference type="InterPro" id="IPR043917">
    <property type="entry name" value="DUF5753"/>
</dbReference>
<proteinExistence type="predicted"/>
<evidence type="ECO:0000313" key="4">
    <source>
        <dbReference type="Proteomes" id="UP001201873"/>
    </source>
</evidence>
<reference evidence="3 4" key="1">
    <citation type="submission" date="2022-04" db="EMBL/GenBank/DDBJ databases">
        <title>Genome diversity in the genus Frankia.</title>
        <authorList>
            <person name="Carlos-Shanley C."/>
            <person name="Hahn D."/>
        </authorList>
    </citation>
    <scope>NUCLEOTIDE SEQUENCE [LARGE SCALE GENOMIC DNA]</scope>
    <source>
        <strain evidence="3 4">Ag45/Mut15</strain>
    </source>
</reference>
<name>A0ABT0JZI2_9ACTN</name>
<dbReference type="Pfam" id="PF19054">
    <property type="entry name" value="DUF5753"/>
    <property type="match status" value="1"/>
</dbReference>
<feature type="domain" description="DUF5753" evidence="2">
    <location>
        <begin position="30"/>
        <end position="112"/>
    </location>
</feature>
<evidence type="ECO:0000256" key="1">
    <source>
        <dbReference type="SAM" id="MobiDB-lite"/>
    </source>
</evidence>
<dbReference type="RefSeq" id="WP_248825271.1">
    <property type="nucleotide sequence ID" value="NZ_JALKFT010000013.1"/>
</dbReference>
<keyword evidence="4" id="KW-1185">Reference proteome</keyword>